<evidence type="ECO:0000313" key="1">
    <source>
        <dbReference type="EMBL" id="RFS19046.1"/>
    </source>
</evidence>
<accession>A0A3E1Y345</accession>
<organism evidence="1 2">
    <name type="scientific">Chitinophaga silvatica</name>
    <dbReference type="NCBI Taxonomy" id="2282649"/>
    <lineage>
        <taxon>Bacteria</taxon>
        <taxon>Pseudomonadati</taxon>
        <taxon>Bacteroidota</taxon>
        <taxon>Chitinophagia</taxon>
        <taxon>Chitinophagales</taxon>
        <taxon>Chitinophagaceae</taxon>
        <taxon>Chitinophaga</taxon>
    </lineage>
</organism>
<keyword evidence="2" id="KW-1185">Reference proteome</keyword>
<gene>
    <name evidence="1" type="ORF">DVR12_25950</name>
</gene>
<name>A0A3E1Y345_9BACT</name>
<protein>
    <recommendedName>
        <fullName evidence="3">Tetratricopeptide repeat protein</fullName>
    </recommendedName>
</protein>
<reference evidence="1 2" key="1">
    <citation type="submission" date="2018-07" db="EMBL/GenBank/DDBJ databases">
        <title>Chitinophaga K2CV101002-2 sp. nov., isolated from a monsoon evergreen broad-leaved forest soil.</title>
        <authorList>
            <person name="Lv Y."/>
        </authorList>
    </citation>
    <scope>NUCLEOTIDE SEQUENCE [LARGE SCALE GENOMIC DNA]</scope>
    <source>
        <strain evidence="1 2">GDMCC 1.1288</strain>
    </source>
</reference>
<dbReference type="AlphaFoldDB" id="A0A3E1Y345"/>
<dbReference type="EMBL" id="QPMM01000017">
    <property type="protein sequence ID" value="RFS19046.1"/>
    <property type="molecule type" value="Genomic_DNA"/>
</dbReference>
<evidence type="ECO:0000313" key="2">
    <source>
        <dbReference type="Proteomes" id="UP000260644"/>
    </source>
</evidence>
<comment type="caution">
    <text evidence="1">The sequence shown here is derived from an EMBL/GenBank/DDBJ whole genome shotgun (WGS) entry which is preliminary data.</text>
</comment>
<proteinExistence type="predicted"/>
<dbReference type="Proteomes" id="UP000260644">
    <property type="component" value="Unassembled WGS sequence"/>
</dbReference>
<evidence type="ECO:0008006" key="3">
    <source>
        <dbReference type="Google" id="ProtNLM"/>
    </source>
</evidence>
<sequence>MGSLAVSAQSSRYTEAMAKQTADLDSSSTFNPENLQQKSNTFERIAEAEKTQWLPYYYAAYMQIMQAFTSKDKSQIDPLTEKATINLDKAEALISKNSEIACLRSLIASAKLTVDPMNRGPVYGPEAAAQLVTAKTLNPENPRVYMLEGQALLFTPEQWGGSKTKAKTTLELALTKFAAFKPESDISPKWGEAYTRGLLQNASK</sequence>